<organism evidence="3 4">
    <name type="scientific">Dendrothele bispora (strain CBS 962.96)</name>
    <dbReference type="NCBI Taxonomy" id="1314807"/>
    <lineage>
        <taxon>Eukaryota</taxon>
        <taxon>Fungi</taxon>
        <taxon>Dikarya</taxon>
        <taxon>Basidiomycota</taxon>
        <taxon>Agaricomycotina</taxon>
        <taxon>Agaricomycetes</taxon>
        <taxon>Agaricomycetidae</taxon>
        <taxon>Agaricales</taxon>
        <taxon>Agaricales incertae sedis</taxon>
        <taxon>Dendrothele</taxon>
    </lineage>
</organism>
<feature type="chain" id="PRO_5020568966" evidence="2">
    <location>
        <begin position="23"/>
        <end position="225"/>
    </location>
</feature>
<accession>A0A4S8L8A3</accession>
<gene>
    <name evidence="3" type="ORF">K435DRAFT_398441</name>
</gene>
<keyword evidence="4" id="KW-1185">Reference proteome</keyword>
<dbReference type="AlphaFoldDB" id="A0A4S8L8A3"/>
<proteinExistence type="predicted"/>
<dbReference type="EMBL" id="ML179581">
    <property type="protein sequence ID" value="THU84771.1"/>
    <property type="molecule type" value="Genomic_DNA"/>
</dbReference>
<reference evidence="3 4" key="1">
    <citation type="journal article" date="2019" name="Nat. Ecol. Evol.">
        <title>Megaphylogeny resolves global patterns of mushroom evolution.</title>
        <authorList>
            <person name="Varga T."/>
            <person name="Krizsan K."/>
            <person name="Foldi C."/>
            <person name="Dima B."/>
            <person name="Sanchez-Garcia M."/>
            <person name="Sanchez-Ramirez S."/>
            <person name="Szollosi G.J."/>
            <person name="Szarkandi J.G."/>
            <person name="Papp V."/>
            <person name="Albert L."/>
            <person name="Andreopoulos W."/>
            <person name="Angelini C."/>
            <person name="Antonin V."/>
            <person name="Barry K.W."/>
            <person name="Bougher N.L."/>
            <person name="Buchanan P."/>
            <person name="Buyck B."/>
            <person name="Bense V."/>
            <person name="Catcheside P."/>
            <person name="Chovatia M."/>
            <person name="Cooper J."/>
            <person name="Damon W."/>
            <person name="Desjardin D."/>
            <person name="Finy P."/>
            <person name="Geml J."/>
            <person name="Haridas S."/>
            <person name="Hughes K."/>
            <person name="Justo A."/>
            <person name="Karasinski D."/>
            <person name="Kautmanova I."/>
            <person name="Kiss B."/>
            <person name="Kocsube S."/>
            <person name="Kotiranta H."/>
            <person name="LaButti K.M."/>
            <person name="Lechner B.E."/>
            <person name="Liimatainen K."/>
            <person name="Lipzen A."/>
            <person name="Lukacs Z."/>
            <person name="Mihaltcheva S."/>
            <person name="Morgado L.N."/>
            <person name="Niskanen T."/>
            <person name="Noordeloos M.E."/>
            <person name="Ohm R.A."/>
            <person name="Ortiz-Santana B."/>
            <person name="Ovrebo C."/>
            <person name="Racz N."/>
            <person name="Riley R."/>
            <person name="Savchenko A."/>
            <person name="Shiryaev A."/>
            <person name="Soop K."/>
            <person name="Spirin V."/>
            <person name="Szebenyi C."/>
            <person name="Tomsovsky M."/>
            <person name="Tulloss R.E."/>
            <person name="Uehling J."/>
            <person name="Grigoriev I.V."/>
            <person name="Vagvolgyi C."/>
            <person name="Papp T."/>
            <person name="Martin F.M."/>
            <person name="Miettinen O."/>
            <person name="Hibbett D.S."/>
            <person name="Nagy L.G."/>
        </authorList>
    </citation>
    <scope>NUCLEOTIDE SEQUENCE [LARGE SCALE GENOMIC DNA]</scope>
    <source>
        <strain evidence="3 4">CBS 962.96</strain>
    </source>
</reference>
<evidence type="ECO:0000256" key="1">
    <source>
        <dbReference type="SAM" id="MobiDB-lite"/>
    </source>
</evidence>
<sequence>MSFFISTFIFGVLISVSLRTHAFRIVPPNQVTVGVPATATWTRSTGETLVTSIALSDVEGPDTNFLSPQTIDPSKNTGTISVNAPRSGTFKLVALASGNTVTSDSPTFRALAVAGSSTSQPSRIQSVPVVKNIGQSSTTSASRDLSSSDSSTSSSTSTTETPTEASTTVSIRRTSESTSSPPGSFLSPSVSTTSIQWVNILIRWECRNSSFLKCHQFSWRNIYTN</sequence>
<feature type="compositionally biased region" description="Polar residues" evidence="1">
    <location>
        <begin position="176"/>
        <end position="190"/>
    </location>
</feature>
<keyword evidence="2" id="KW-0732">Signal</keyword>
<evidence type="ECO:0000313" key="4">
    <source>
        <dbReference type="Proteomes" id="UP000297245"/>
    </source>
</evidence>
<evidence type="ECO:0000256" key="2">
    <source>
        <dbReference type="SAM" id="SignalP"/>
    </source>
</evidence>
<name>A0A4S8L8A3_DENBC</name>
<feature type="signal peptide" evidence="2">
    <location>
        <begin position="1"/>
        <end position="22"/>
    </location>
</feature>
<protein>
    <submittedName>
        <fullName evidence="3">Uncharacterized protein</fullName>
    </submittedName>
</protein>
<evidence type="ECO:0000313" key="3">
    <source>
        <dbReference type="EMBL" id="THU84771.1"/>
    </source>
</evidence>
<dbReference type="Proteomes" id="UP000297245">
    <property type="component" value="Unassembled WGS sequence"/>
</dbReference>
<feature type="compositionally biased region" description="Low complexity" evidence="1">
    <location>
        <begin position="136"/>
        <end position="170"/>
    </location>
</feature>
<feature type="region of interest" description="Disordered" evidence="1">
    <location>
        <begin position="135"/>
        <end position="190"/>
    </location>
</feature>